<evidence type="ECO:0000256" key="1">
    <source>
        <dbReference type="SAM" id="Phobius"/>
    </source>
</evidence>
<sequence>MFHHFQHKSLFFLPIYCFFLLSIVSFSLCYFASSFTISPFTSQILPFLNTFL</sequence>
<evidence type="ECO:0008006" key="3">
    <source>
        <dbReference type="Google" id="ProtNLM"/>
    </source>
</evidence>
<keyword evidence="1" id="KW-0472">Membrane</keyword>
<evidence type="ECO:0000313" key="2">
    <source>
        <dbReference type="EMBL" id="AFK34871.1"/>
    </source>
</evidence>
<proteinExistence type="evidence at transcript level"/>
<organism evidence="2">
    <name type="scientific">Medicago truncatula</name>
    <name type="common">Barrel medic</name>
    <name type="synonym">Medicago tribuloides</name>
    <dbReference type="NCBI Taxonomy" id="3880"/>
    <lineage>
        <taxon>Eukaryota</taxon>
        <taxon>Viridiplantae</taxon>
        <taxon>Streptophyta</taxon>
        <taxon>Embryophyta</taxon>
        <taxon>Tracheophyta</taxon>
        <taxon>Spermatophyta</taxon>
        <taxon>Magnoliopsida</taxon>
        <taxon>eudicotyledons</taxon>
        <taxon>Gunneridae</taxon>
        <taxon>Pentapetalae</taxon>
        <taxon>rosids</taxon>
        <taxon>fabids</taxon>
        <taxon>Fabales</taxon>
        <taxon>Fabaceae</taxon>
        <taxon>Papilionoideae</taxon>
        <taxon>50 kb inversion clade</taxon>
        <taxon>NPAAA clade</taxon>
        <taxon>Hologalegina</taxon>
        <taxon>IRL clade</taxon>
        <taxon>Trifolieae</taxon>
        <taxon>Medicago</taxon>
    </lineage>
</organism>
<dbReference type="AlphaFoldDB" id="I3S3M9"/>
<name>I3S3M9_MEDTR</name>
<reference evidence="2" key="1">
    <citation type="submission" date="2012-05" db="EMBL/GenBank/DDBJ databases">
        <authorList>
            <person name="Krishnakumar V."/>
            <person name="Cheung F."/>
            <person name="Xiao Y."/>
            <person name="Chan A."/>
            <person name="Moskal W.A."/>
            <person name="Town C.D."/>
        </authorList>
    </citation>
    <scope>NUCLEOTIDE SEQUENCE</scope>
</reference>
<keyword evidence="1" id="KW-1133">Transmembrane helix</keyword>
<dbReference type="EMBL" id="BT135076">
    <property type="protein sequence ID" value="AFK34871.1"/>
    <property type="molecule type" value="mRNA"/>
</dbReference>
<feature type="transmembrane region" description="Helical" evidence="1">
    <location>
        <begin position="12"/>
        <end position="33"/>
    </location>
</feature>
<keyword evidence="1" id="KW-0812">Transmembrane</keyword>
<protein>
    <recommendedName>
        <fullName evidence="3">Transmembrane protein</fullName>
    </recommendedName>
</protein>
<accession>I3S3M9</accession>